<dbReference type="CDD" id="cd18186">
    <property type="entry name" value="BTB_POZ_ZBTB_KLHL-like"/>
    <property type="match status" value="1"/>
</dbReference>
<sequence>MPTFLTDASIADIMTLVEADSSPECQGGPVYFDPDGELHLEVGSEKVAYVVCPRSLARASPVFKRMLYGGFAEARPADGNWRVQLPDDNPEALALLLNIVHGHFDKIPMGMREIELYEATVLTNKYDMTHTLRPWAQHWLKELPKTKREIPAHRIWIAWEMGDSNLFKTEVDFLQLYCSLNADGDLVDNTKTRTPLRSFVMLESLGISEALAETRFKTIQALVSPVNRLLQSLLGRGEPRPSKCVLNVYTKDEARLCEALVLASFIKALAGANLFPLPQPEDYVGSVEGLYQLIKDMGNNIPSLKVGSSHSNHEKCSPKEELMARVYSGYNSRESIIRETHVAHLKLQAEKSGIS</sequence>
<dbReference type="OrthoDB" id="5275938at2759"/>
<evidence type="ECO:0008006" key="3">
    <source>
        <dbReference type="Google" id="ProtNLM"/>
    </source>
</evidence>
<dbReference type="InParanoid" id="A0A1J7J4L8"/>
<dbReference type="InterPro" id="IPR011333">
    <property type="entry name" value="SKP1/BTB/POZ_sf"/>
</dbReference>
<dbReference type="AlphaFoldDB" id="A0A1J7J4L8"/>
<proteinExistence type="predicted"/>
<evidence type="ECO:0000313" key="2">
    <source>
        <dbReference type="Proteomes" id="UP000182658"/>
    </source>
</evidence>
<name>A0A1J7J4L8_9PEZI</name>
<gene>
    <name evidence="1" type="ORF">CONLIGDRAFT_638350</name>
</gene>
<organism evidence="1 2">
    <name type="scientific">Coniochaeta ligniaria NRRL 30616</name>
    <dbReference type="NCBI Taxonomy" id="1408157"/>
    <lineage>
        <taxon>Eukaryota</taxon>
        <taxon>Fungi</taxon>
        <taxon>Dikarya</taxon>
        <taxon>Ascomycota</taxon>
        <taxon>Pezizomycotina</taxon>
        <taxon>Sordariomycetes</taxon>
        <taxon>Sordariomycetidae</taxon>
        <taxon>Coniochaetales</taxon>
        <taxon>Coniochaetaceae</taxon>
        <taxon>Coniochaeta</taxon>
    </lineage>
</organism>
<protein>
    <recommendedName>
        <fullName evidence="3">BTB domain-containing protein</fullName>
    </recommendedName>
</protein>
<keyword evidence="2" id="KW-1185">Reference proteome</keyword>
<dbReference type="SUPFAM" id="SSF54695">
    <property type="entry name" value="POZ domain"/>
    <property type="match status" value="1"/>
</dbReference>
<evidence type="ECO:0000313" key="1">
    <source>
        <dbReference type="EMBL" id="OIW22434.1"/>
    </source>
</evidence>
<dbReference type="EMBL" id="KV875115">
    <property type="protein sequence ID" value="OIW22434.1"/>
    <property type="molecule type" value="Genomic_DNA"/>
</dbReference>
<accession>A0A1J7J4L8</accession>
<dbReference type="Proteomes" id="UP000182658">
    <property type="component" value="Unassembled WGS sequence"/>
</dbReference>
<dbReference type="Gene3D" id="3.30.710.10">
    <property type="entry name" value="Potassium Channel Kv1.1, Chain A"/>
    <property type="match status" value="1"/>
</dbReference>
<dbReference type="STRING" id="1408157.A0A1J7J4L8"/>
<reference evidence="1 2" key="1">
    <citation type="submission" date="2016-10" db="EMBL/GenBank/DDBJ databases">
        <title>Draft genome sequence of Coniochaeta ligniaria NRRL30616, a lignocellulolytic fungus for bioabatement of inhibitors in plant biomass hydrolysates.</title>
        <authorList>
            <consortium name="DOE Joint Genome Institute"/>
            <person name="Jimenez D.J."/>
            <person name="Hector R.E."/>
            <person name="Riley R."/>
            <person name="Sun H."/>
            <person name="Grigoriev I.V."/>
            <person name="Van Elsas J.D."/>
            <person name="Nichols N.N."/>
        </authorList>
    </citation>
    <scope>NUCLEOTIDE SEQUENCE [LARGE SCALE GENOMIC DNA]</scope>
    <source>
        <strain evidence="1 2">NRRL 30616</strain>
    </source>
</reference>